<dbReference type="GO" id="GO:0000978">
    <property type="term" value="F:RNA polymerase II cis-regulatory region sequence-specific DNA binding"/>
    <property type="evidence" value="ECO:0007669"/>
    <property type="project" value="TreeGrafter"/>
</dbReference>
<feature type="compositionally biased region" description="Low complexity" evidence="10">
    <location>
        <begin position="764"/>
        <end position="776"/>
    </location>
</feature>
<dbReference type="InterPro" id="IPR002909">
    <property type="entry name" value="IPT_dom"/>
</dbReference>
<dbReference type="InterPro" id="IPR013783">
    <property type="entry name" value="Ig-like_fold"/>
</dbReference>
<dbReference type="PANTHER" id="PTHR12533:SF6">
    <property type="entry name" value="NUCLEAR FACTOR OF ACTIVATED T-CELLS, CYTOPLASMIC 3"/>
    <property type="match status" value="1"/>
</dbReference>
<feature type="domain" description="RHD" evidence="11">
    <location>
        <begin position="304"/>
        <end position="463"/>
    </location>
</feature>
<proteinExistence type="predicted"/>
<protein>
    <recommendedName>
        <fullName evidence="11">RHD domain-containing protein</fullName>
    </recommendedName>
</protein>
<dbReference type="GO" id="GO:0033173">
    <property type="term" value="P:calcineurin-NFAT signaling cascade"/>
    <property type="evidence" value="ECO:0007669"/>
    <property type="project" value="TreeGrafter"/>
</dbReference>
<keyword evidence="8" id="KW-0804">Transcription</keyword>
<evidence type="ECO:0000256" key="9">
    <source>
        <dbReference type="ARBA" id="ARBA00023242"/>
    </source>
</evidence>
<evidence type="ECO:0000256" key="6">
    <source>
        <dbReference type="ARBA" id="ARBA00023015"/>
    </source>
</evidence>
<dbReference type="Proteomes" id="UP001142489">
    <property type="component" value="Unassembled WGS sequence"/>
</dbReference>
<dbReference type="InterPro" id="IPR008366">
    <property type="entry name" value="NFAT"/>
</dbReference>
<evidence type="ECO:0000256" key="5">
    <source>
        <dbReference type="ARBA" id="ARBA00022737"/>
    </source>
</evidence>
<dbReference type="AlphaFoldDB" id="A0A9Q0XEI4"/>
<keyword evidence="4" id="KW-0597">Phosphoprotein</keyword>
<feature type="region of interest" description="Disordered" evidence="10">
    <location>
        <begin position="818"/>
        <end position="897"/>
    </location>
</feature>
<keyword evidence="13" id="KW-1185">Reference proteome</keyword>
<dbReference type="Gene3D" id="2.60.40.340">
    <property type="entry name" value="Rel homology domain (RHD), DNA-binding domain"/>
    <property type="match status" value="1"/>
</dbReference>
<dbReference type="InterPro" id="IPR037059">
    <property type="entry name" value="RHD_DNA_bind_dom_sf"/>
</dbReference>
<feature type="compositionally biased region" description="Low complexity" evidence="10">
    <location>
        <begin position="821"/>
        <end position="843"/>
    </location>
</feature>
<organism evidence="12 13">
    <name type="scientific">Phrynocephalus forsythii</name>
    <dbReference type="NCBI Taxonomy" id="171643"/>
    <lineage>
        <taxon>Eukaryota</taxon>
        <taxon>Metazoa</taxon>
        <taxon>Chordata</taxon>
        <taxon>Craniata</taxon>
        <taxon>Vertebrata</taxon>
        <taxon>Euteleostomi</taxon>
        <taxon>Lepidosauria</taxon>
        <taxon>Squamata</taxon>
        <taxon>Bifurcata</taxon>
        <taxon>Unidentata</taxon>
        <taxon>Episquamata</taxon>
        <taxon>Toxicofera</taxon>
        <taxon>Iguania</taxon>
        <taxon>Acrodonta</taxon>
        <taxon>Agamidae</taxon>
        <taxon>Agaminae</taxon>
        <taxon>Phrynocephalus</taxon>
    </lineage>
</organism>
<accession>A0A9Q0XEI4</accession>
<reference evidence="12" key="1">
    <citation type="journal article" date="2023" name="DNA Res.">
        <title>Chromosome-level genome assembly of Phrynocephalus forsythii using third-generation DNA sequencing and Hi-C analysis.</title>
        <authorList>
            <person name="Qi Y."/>
            <person name="Zhao W."/>
            <person name="Zhao Y."/>
            <person name="Niu C."/>
            <person name="Cao S."/>
            <person name="Zhang Y."/>
        </authorList>
    </citation>
    <scope>NUCLEOTIDE SEQUENCE</scope>
    <source>
        <tissue evidence="12">Muscle</tissue>
    </source>
</reference>
<dbReference type="SMART" id="SM00429">
    <property type="entry name" value="IPT"/>
    <property type="match status" value="1"/>
</dbReference>
<dbReference type="Gene3D" id="2.60.40.10">
    <property type="entry name" value="Immunoglobulins"/>
    <property type="match status" value="1"/>
</dbReference>
<evidence type="ECO:0000256" key="8">
    <source>
        <dbReference type="ARBA" id="ARBA00023163"/>
    </source>
</evidence>
<dbReference type="SUPFAM" id="SSF49417">
    <property type="entry name" value="p53-like transcription factors"/>
    <property type="match status" value="1"/>
</dbReference>
<dbReference type="Pfam" id="PF16179">
    <property type="entry name" value="RHD_dimer"/>
    <property type="match status" value="1"/>
</dbReference>
<dbReference type="FunFam" id="2.60.40.340:FF:000001">
    <property type="entry name" value="Nuclear factor of activated T-cells, cytoplasmic, calcineurin-dependent 2"/>
    <property type="match status" value="1"/>
</dbReference>
<evidence type="ECO:0000256" key="1">
    <source>
        <dbReference type="ARBA" id="ARBA00004123"/>
    </source>
</evidence>
<evidence type="ECO:0000313" key="13">
    <source>
        <dbReference type="Proteomes" id="UP001142489"/>
    </source>
</evidence>
<keyword evidence="5" id="KW-0677">Repeat</keyword>
<comment type="caution">
    <text evidence="12">The sequence shown here is derived from an EMBL/GenBank/DDBJ whole genome shotgun (WGS) entry which is preliminary data.</text>
</comment>
<name>A0A9Q0XEI4_9SAUR</name>
<dbReference type="PROSITE" id="PS50254">
    <property type="entry name" value="REL_2"/>
    <property type="match status" value="1"/>
</dbReference>
<dbReference type="GO" id="GO:0005634">
    <property type="term" value="C:nucleus"/>
    <property type="evidence" value="ECO:0007669"/>
    <property type="project" value="UniProtKB-SubCell"/>
</dbReference>
<feature type="compositionally biased region" description="Polar residues" evidence="10">
    <location>
        <begin position="845"/>
        <end position="859"/>
    </location>
</feature>
<evidence type="ECO:0000256" key="7">
    <source>
        <dbReference type="ARBA" id="ARBA00023125"/>
    </source>
</evidence>
<dbReference type="Pfam" id="PF00554">
    <property type="entry name" value="RHD_DNA_bind"/>
    <property type="match status" value="1"/>
</dbReference>
<keyword evidence="7" id="KW-0238">DNA-binding</keyword>
<dbReference type="PRINTS" id="PR01789">
    <property type="entry name" value="NUCFACTORATC"/>
</dbReference>
<evidence type="ECO:0000256" key="10">
    <source>
        <dbReference type="SAM" id="MobiDB-lite"/>
    </source>
</evidence>
<dbReference type="CDD" id="cd01178">
    <property type="entry name" value="IPT_NFAT"/>
    <property type="match status" value="1"/>
</dbReference>
<dbReference type="GO" id="GO:0005667">
    <property type="term" value="C:transcription regulator complex"/>
    <property type="evidence" value="ECO:0007669"/>
    <property type="project" value="TreeGrafter"/>
</dbReference>
<dbReference type="GO" id="GO:0000981">
    <property type="term" value="F:DNA-binding transcription factor activity, RNA polymerase II-specific"/>
    <property type="evidence" value="ECO:0007669"/>
    <property type="project" value="TreeGrafter"/>
</dbReference>
<dbReference type="InterPro" id="IPR032397">
    <property type="entry name" value="RHD_dimer"/>
</dbReference>
<keyword evidence="6" id="KW-0805">Transcription regulation</keyword>
<keyword evidence="3" id="KW-0963">Cytoplasm</keyword>
<feature type="non-terminal residue" evidence="12">
    <location>
        <position position="1"/>
    </location>
</feature>
<evidence type="ECO:0000256" key="2">
    <source>
        <dbReference type="ARBA" id="ARBA00004496"/>
    </source>
</evidence>
<evidence type="ECO:0000313" key="12">
    <source>
        <dbReference type="EMBL" id="KAJ7312017.1"/>
    </source>
</evidence>
<gene>
    <name evidence="12" type="ORF">JRQ81_006346</name>
</gene>
<feature type="region of interest" description="Disordered" evidence="10">
    <location>
        <begin position="751"/>
        <end position="783"/>
    </location>
</feature>
<dbReference type="InterPro" id="IPR014756">
    <property type="entry name" value="Ig_E-set"/>
</dbReference>
<dbReference type="InterPro" id="IPR008967">
    <property type="entry name" value="p53-like_TF_DNA-bd_sf"/>
</dbReference>
<dbReference type="FunFam" id="2.60.40.10:FF:000040">
    <property type="entry name" value="Nuclear factor of activated T-cells, cytoplasmic, calcineurin-dependent 2"/>
    <property type="match status" value="1"/>
</dbReference>
<keyword evidence="9" id="KW-0539">Nucleus</keyword>
<evidence type="ECO:0000256" key="4">
    <source>
        <dbReference type="ARBA" id="ARBA00022553"/>
    </source>
</evidence>
<dbReference type="OrthoDB" id="5346094at2759"/>
<dbReference type="InterPro" id="IPR011539">
    <property type="entry name" value="RHD_DNA_bind_dom"/>
</dbReference>
<dbReference type="GO" id="GO:0005737">
    <property type="term" value="C:cytoplasm"/>
    <property type="evidence" value="ECO:0007669"/>
    <property type="project" value="UniProtKB-SubCell"/>
</dbReference>
<dbReference type="SUPFAM" id="SSF81296">
    <property type="entry name" value="E set domains"/>
    <property type="match status" value="1"/>
</dbReference>
<comment type="subcellular location">
    <subcellularLocation>
        <location evidence="2">Cytoplasm</location>
    </subcellularLocation>
    <subcellularLocation>
        <location evidence="1">Nucleus</location>
    </subcellularLocation>
</comment>
<dbReference type="EMBL" id="JAPFRF010000013">
    <property type="protein sequence ID" value="KAJ7312017.1"/>
    <property type="molecule type" value="Genomic_DNA"/>
</dbReference>
<dbReference type="PANTHER" id="PTHR12533">
    <property type="entry name" value="NFAT"/>
    <property type="match status" value="1"/>
</dbReference>
<sequence length="984" mass="106369">VDHTSSVNHPICIPCHGFQSHPSLSSPTRLHKSYEETCEISESKYSPLGGPKPFECPSIQITSISPNCHQGIEASENELHTNGPQNEYMERPSRDHLYLPLEPSYRESSLSPSPASSISSRSWFSDASSCESISHIYDDVDSELNEAAARFTLGSPLASPGGSPRGYPVTNLGKHHMDLGTLCHLDNLLVILQGLVSQMKIGLALGRPQDHHQGLHRHCCAETDIPLKTRKTSEDQTAIISGKIELCSEEQGNLTPSLETAVDDSSGSQHALKKDLPGDQFLSVPSHFTWNKPKPGHTPIFRTSSLPPLDWPLPAQYGQCELKIEVQPKTHHRAHYETEGSRGAVKASTGGHPVVKLLGYNEKPVNLQMFIGTADDRYLRPHAFYQVHRITGKTVATASQEIIITSTKVLEIPLLPENNMSASIDCAGILKLRNSDIELRKGETDIGRKNTRVRLVFRVHIPSLVEKSCPFKLLRSLLNARSAQELPQIEKYSINSCSVNGGHEMVVTGSNFIPESKIIFLEKGQDGRPQWEVEGKIIRERSQESIIILEVPPYHNKAITTAVQVQFYVCNGKRKKSQSQRFTYTPVVLKQENRDEMDLSSVPSLSLTRCTAVKGLSSLQTQLPSPDPGLSHDSLLSTSPRSLVCPVQPAYTPMAPSAVSPLSHLHGINISPGEEHAILSSAVVHQSFQVTSASSARPSYQPMQSNMMYNGQSGLPMNSASSSQGYDTISFHQDAALPPLINLSCQPLPSMPYHSPNPGSVSTSAAAGGHPSAHPAQSRQSSPHLQLMGYHCANPQQSSVPSTVTQPLGHSPTQLQQVTYHSSNPGNTSSPSPKSSHSLVHSPRSGPSSPQLQPMPYQTPSSGPASSSPPPPPAGVSHSGQQSPQAHSPGLGGITAAPSLMHHNICDTSPFSSEGSTVSIKPEPEDQELNFQAMGLQDITLDDVNEIIGRDMSQISVSHGAEVTVHSPHTCSASLETGISDGVQ</sequence>
<evidence type="ECO:0000259" key="11">
    <source>
        <dbReference type="PROSITE" id="PS50254"/>
    </source>
</evidence>
<evidence type="ECO:0000256" key="3">
    <source>
        <dbReference type="ARBA" id="ARBA00022490"/>
    </source>
</evidence>